<organism evidence="1 2">
    <name type="scientific">Anaerotruncus colihominis</name>
    <dbReference type="NCBI Taxonomy" id="169435"/>
    <lineage>
        <taxon>Bacteria</taxon>
        <taxon>Bacillati</taxon>
        <taxon>Bacillota</taxon>
        <taxon>Clostridia</taxon>
        <taxon>Eubacteriales</taxon>
        <taxon>Oscillospiraceae</taxon>
        <taxon>Anaerotruncus</taxon>
    </lineage>
</organism>
<reference evidence="1 2" key="1">
    <citation type="submission" date="2015-09" db="EMBL/GenBank/DDBJ databases">
        <authorList>
            <consortium name="Pathogen Informatics"/>
        </authorList>
    </citation>
    <scope>NUCLEOTIDE SEQUENCE [LARGE SCALE GENOMIC DNA]</scope>
    <source>
        <strain evidence="1 2">2789STDY5834939</strain>
    </source>
</reference>
<evidence type="ECO:0000313" key="2">
    <source>
        <dbReference type="Proteomes" id="UP000095765"/>
    </source>
</evidence>
<name>A0A174UQM1_9FIRM</name>
<accession>A0A174UQM1</accession>
<gene>
    <name evidence="1" type="ORF">ERS852551_03608</name>
</gene>
<evidence type="ECO:0000313" key="1">
    <source>
        <dbReference type="EMBL" id="CUQ22338.1"/>
    </source>
</evidence>
<dbReference type="Proteomes" id="UP000095765">
    <property type="component" value="Unassembled WGS sequence"/>
</dbReference>
<protein>
    <submittedName>
        <fullName evidence="1">Uncharacterized protein</fullName>
    </submittedName>
</protein>
<dbReference type="EMBL" id="CZBE01000038">
    <property type="protein sequence ID" value="CUQ22338.1"/>
    <property type="molecule type" value="Genomic_DNA"/>
</dbReference>
<sequence>MPSTINFSVETTSASTIPIESDSIPISELKHILEIYPHIKSSKMRCFILGFINAAAWAENPALAEKILKLDIEDYKANRQF</sequence>
<proteinExistence type="predicted"/>
<dbReference type="AlphaFoldDB" id="A0A174UQM1"/>